<organism evidence="1 2">
    <name type="scientific">Brucella intermedia 229E</name>
    <dbReference type="NCBI Taxonomy" id="1337887"/>
    <lineage>
        <taxon>Bacteria</taxon>
        <taxon>Pseudomonadati</taxon>
        <taxon>Pseudomonadota</taxon>
        <taxon>Alphaproteobacteria</taxon>
        <taxon>Hyphomicrobiales</taxon>
        <taxon>Brucellaceae</taxon>
        <taxon>Brucella/Ochrobactrum group</taxon>
        <taxon>Brucella</taxon>
    </lineage>
</organism>
<dbReference type="EMBL" id="ASXJ01000007">
    <property type="protein sequence ID" value="ERM03591.1"/>
    <property type="molecule type" value="Genomic_DNA"/>
</dbReference>
<reference evidence="1 2" key="1">
    <citation type="journal article" date="2014" name="FEMS Microbiol. Lett.">
        <title>Genome sequencing analysis reveals virulence-related gene content of Ochrobactrum intermedium strain 229E, a urease-positive strain isolated from the human gastric niche.</title>
        <authorList>
            <person name="Kulkarni G.J."/>
            <person name="Shetty S."/>
            <person name="Dharne M.S."/>
            <person name="Shouche Y.S."/>
        </authorList>
    </citation>
    <scope>NUCLEOTIDE SEQUENCE [LARGE SCALE GENOMIC DNA]</scope>
    <source>
        <strain evidence="1 2">229E</strain>
    </source>
</reference>
<evidence type="ECO:0000313" key="1">
    <source>
        <dbReference type="EMBL" id="ERM03591.1"/>
    </source>
</evidence>
<evidence type="ECO:0000313" key="2">
    <source>
        <dbReference type="Proteomes" id="UP000016842"/>
    </source>
</evidence>
<comment type="caution">
    <text evidence="1">The sequence shown here is derived from an EMBL/GenBank/DDBJ whole genome shotgun (WGS) entry which is preliminary data.</text>
</comment>
<name>U4VL98_9HYPH</name>
<sequence>MRALQSGTHLAGQRHALFAESANLRLCEAFQKFLNFFAEPILFRRVS</sequence>
<dbReference type="AlphaFoldDB" id="U4VL98"/>
<protein>
    <submittedName>
        <fullName evidence="1">Uncharacterized protein</fullName>
    </submittedName>
</protein>
<gene>
    <name evidence="1" type="ORF">Q644_00850</name>
</gene>
<dbReference type="Proteomes" id="UP000016842">
    <property type="component" value="Unassembled WGS sequence"/>
</dbReference>
<proteinExistence type="predicted"/>
<accession>U4VL98</accession>